<evidence type="ECO:0000313" key="2">
    <source>
        <dbReference type="Proteomes" id="UP001396898"/>
    </source>
</evidence>
<dbReference type="EMBL" id="JAQQWI010000007">
    <property type="protein sequence ID" value="KAK8026578.1"/>
    <property type="molecule type" value="Genomic_DNA"/>
</dbReference>
<keyword evidence="2" id="KW-1185">Reference proteome</keyword>
<comment type="caution">
    <text evidence="1">The sequence shown here is derived from an EMBL/GenBank/DDBJ whole genome shotgun (WGS) entry which is preliminary data.</text>
</comment>
<reference evidence="1 2" key="1">
    <citation type="submission" date="2023-01" db="EMBL/GenBank/DDBJ databases">
        <title>Analysis of 21 Apiospora genomes using comparative genomics revels a genus with tremendous synthesis potential of carbohydrate active enzymes and secondary metabolites.</title>
        <authorList>
            <person name="Sorensen T."/>
        </authorList>
    </citation>
    <scope>NUCLEOTIDE SEQUENCE [LARGE SCALE GENOMIC DNA]</scope>
    <source>
        <strain evidence="1 2">CBS 20057</strain>
    </source>
</reference>
<accession>A0ABR1S5F4</accession>
<gene>
    <name evidence="1" type="ORF">PG991_003634</name>
</gene>
<protein>
    <submittedName>
        <fullName evidence="1">HET-domain-containing protein</fullName>
    </submittedName>
</protein>
<organism evidence="1 2">
    <name type="scientific">Apiospora marii</name>
    <dbReference type="NCBI Taxonomy" id="335849"/>
    <lineage>
        <taxon>Eukaryota</taxon>
        <taxon>Fungi</taxon>
        <taxon>Dikarya</taxon>
        <taxon>Ascomycota</taxon>
        <taxon>Pezizomycotina</taxon>
        <taxon>Sordariomycetes</taxon>
        <taxon>Xylariomycetidae</taxon>
        <taxon>Amphisphaeriales</taxon>
        <taxon>Apiosporaceae</taxon>
        <taxon>Apiospora</taxon>
    </lineage>
</organism>
<evidence type="ECO:0000313" key="1">
    <source>
        <dbReference type="EMBL" id="KAK8026578.1"/>
    </source>
</evidence>
<dbReference type="Proteomes" id="UP001396898">
    <property type="component" value="Unassembled WGS sequence"/>
</dbReference>
<proteinExistence type="predicted"/>
<name>A0ABR1S5F4_9PEZI</name>
<sequence>MWLIDTKTLELVFKTDPSEVVYAILSHTWGEEEVSFQEFQFDGCAKYTRSPHILRCGKNYSITNRGLRFDRVLTRLVQSPEYLHLAQSGDEADAEQTIRGSIVTMNLECFDPAMNALLKKGDPKRSTGIFLTWHQGVYVRSWPQCIFRDKQVLRGLLDQMATTGEAEQPTIHASKTLTEEQSERLEQDLHGQVIVKLDIPVQHARYMTIKQVAPQSTWHPHQKSFHIQAENAAGAFCFWLLYVDSHPHFPNSEATQYVVVCLLESGQETLKQTVSSYISEADKWMPMFCQKHPTFEKTTTPRGALGVQVVDDAIPLAGLVNGTCEPILEDDGIFHIKIGVNKLVLGYSIVAQSNQSRWQMCPQRSEILTARDLDVEPAVVGQVLQDEFADGGCTWNGDGDGNQGDAQPVAFRVEGETETGRAPERLMIQPGPEKEQETQEDGQPWSVATRQDLILHFEGVAWLWPGSGSECNSGCVAFSESALALLDMLASQCLWEGQCEQS</sequence>